<dbReference type="EMBL" id="GEGO01003111">
    <property type="protein sequence ID" value="JAR92293.1"/>
    <property type="molecule type" value="Transcribed_RNA"/>
</dbReference>
<dbReference type="GO" id="GO:0007508">
    <property type="term" value="P:larval heart development"/>
    <property type="evidence" value="ECO:0007669"/>
    <property type="project" value="TreeGrafter"/>
</dbReference>
<evidence type="ECO:0000313" key="2">
    <source>
        <dbReference type="EMBL" id="JAR92293.1"/>
    </source>
</evidence>
<keyword evidence="2" id="KW-0808">Transferase</keyword>
<dbReference type="PANTHER" id="PTHR33395:SF22">
    <property type="entry name" value="REVERSE TRANSCRIPTASE DOMAIN-CONTAINING PROTEIN"/>
    <property type="match status" value="1"/>
</dbReference>
<dbReference type="CDD" id="cd01650">
    <property type="entry name" value="RT_nLTR_like"/>
    <property type="match status" value="1"/>
</dbReference>
<keyword evidence="2" id="KW-0695">RNA-directed DNA polymerase</keyword>
<proteinExistence type="predicted"/>
<evidence type="ECO:0000259" key="1">
    <source>
        <dbReference type="PROSITE" id="PS50878"/>
    </source>
</evidence>
<dbReference type="InterPro" id="IPR043502">
    <property type="entry name" value="DNA/RNA_pol_sf"/>
</dbReference>
<dbReference type="PROSITE" id="PS50878">
    <property type="entry name" value="RT_POL"/>
    <property type="match status" value="1"/>
</dbReference>
<organism evidence="2">
    <name type="scientific">Ixodes ricinus</name>
    <name type="common">Common tick</name>
    <name type="synonym">Acarus ricinus</name>
    <dbReference type="NCBI Taxonomy" id="34613"/>
    <lineage>
        <taxon>Eukaryota</taxon>
        <taxon>Metazoa</taxon>
        <taxon>Ecdysozoa</taxon>
        <taxon>Arthropoda</taxon>
        <taxon>Chelicerata</taxon>
        <taxon>Arachnida</taxon>
        <taxon>Acari</taxon>
        <taxon>Parasitiformes</taxon>
        <taxon>Ixodida</taxon>
        <taxon>Ixodoidea</taxon>
        <taxon>Ixodidae</taxon>
        <taxon>Ixodinae</taxon>
        <taxon>Ixodes</taxon>
    </lineage>
</organism>
<dbReference type="GO" id="GO:0031012">
    <property type="term" value="C:extracellular matrix"/>
    <property type="evidence" value="ECO:0007669"/>
    <property type="project" value="TreeGrafter"/>
</dbReference>
<dbReference type="GO" id="GO:0003964">
    <property type="term" value="F:RNA-directed DNA polymerase activity"/>
    <property type="evidence" value="ECO:0007669"/>
    <property type="project" value="UniProtKB-KW"/>
</dbReference>
<dbReference type="SUPFAM" id="SSF56672">
    <property type="entry name" value="DNA/RNA polymerases"/>
    <property type="match status" value="1"/>
</dbReference>
<dbReference type="PANTHER" id="PTHR33395">
    <property type="entry name" value="TRANSCRIPTASE, PUTATIVE-RELATED-RELATED"/>
    <property type="match status" value="1"/>
</dbReference>
<dbReference type="InterPro" id="IPR005135">
    <property type="entry name" value="Endo/exonuclease/phosphatase"/>
</dbReference>
<sequence>TDRNDSPELNVINLNARSVVNKIDTLEFLLIAQSPHVVAITETWLSSDIASDCIVPPNYKLIRRDRTTRGGGVAIALRNDINCVELECECNETVWCRISYCNRVFLIGVVYRPPNAPIDFLECLNDFLCKHVKSDTRVILTGDFNLPHVDWDLMVAGGVDIPNGEKMLEIMFNHNLTQIVKDCTRITDRSQSLLDLVFISDSISEYEVSVNEGISDHKMVVFSTPLPRHGPCRASMPITVKDFARADDTSILDYLETSLEAFEQLSTTGTVDDLWNFLKTTIYFCIDHYVPSKIKYVHRTNPWITREIIHLKRRIRRHRKNNKQSMNALKSSLKTALREAKESFFSVTLHNFIKTAPEKFWRFLKGRKEPIEQIVDGDIIITDNLEMAGHFNRFFQSVFSAHEPHVMREASSDDTEISTPGVVITLPGIFAKLLSLDTKKSTGPDKIPNAFLKRYAEWLSYYLKIIFDTSLQTHTLPQEWLSARVVPVFKDGSRLRVDNYRPISLTSVCCKVMEHIISKHIFTFLEDRGMFYPHQHGFRCGLSTVTQLVETFHDFSFAVNNKQQVDVICIDFSKAFDRIPHGKLIWKLKALGLGSIIINWIEAYLSNRSQRVEINGSLSAPLPVSSGVPQGSVLGPLLFLIYINDIATYIQAPTKLKLFADDCLLYAPVNNSVDQLNLNRNLEILRQWCDDWKMQINFRKSAYMHITNKRKVLKFSYNMGDVNLNNVDSFKYLGVTISNDLQWRAHIENVCSSAYRSLGFIRRKLKDATRDAKLTAYKTMVRPILEYASVVWSPNKKVDKEKLEKIQRLAVRFILSRYKRTDSVTRMLHECGLQPLETRRKIARLKLFFSLYNGQLKIDPALYLKEVHKRSRRLNHTKTVQPYSSRIDVFKYSFFAQTIEEWNSLPECVINLLDASHFESSLEELFSN</sequence>
<dbReference type="InterPro" id="IPR036691">
    <property type="entry name" value="Endo/exonu/phosph_ase_sf"/>
</dbReference>
<protein>
    <submittedName>
        <fullName evidence="2">Putative rna-directed dna polymerase from mobile element jockey-like protein</fullName>
    </submittedName>
</protein>
<name>A0A147BNC9_IXORI</name>
<accession>A0A147BNC9</accession>
<feature type="domain" description="Reverse transcriptase" evidence="1">
    <location>
        <begin position="469"/>
        <end position="737"/>
    </location>
</feature>
<reference evidence="2" key="1">
    <citation type="journal article" date="2018" name="PLoS Negl. Trop. Dis.">
        <title>Sialome diversity of ticks revealed by RNAseq of single tick salivary glands.</title>
        <authorList>
            <person name="Perner J."/>
            <person name="Kropackova S."/>
            <person name="Kopacek P."/>
            <person name="Ribeiro J.M."/>
        </authorList>
    </citation>
    <scope>NUCLEOTIDE SEQUENCE</scope>
    <source>
        <strain evidence="2">Siblings of single egg batch collected in Ceske Budejovice</strain>
        <tissue evidence="2">Salivary glands</tissue>
    </source>
</reference>
<dbReference type="SUPFAM" id="SSF56219">
    <property type="entry name" value="DNase I-like"/>
    <property type="match status" value="1"/>
</dbReference>
<keyword evidence="2" id="KW-0548">Nucleotidyltransferase</keyword>
<feature type="non-terminal residue" evidence="2">
    <location>
        <position position="1"/>
    </location>
</feature>
<dbReference type="Gene3D" id="3.60.10.10">
    <property type="entry name" value="Endonuclease/exonuclease/phosphatase"/>
    <property type="match status" value="1"/>
</dbReference>
<dbReference type="InterPro" id="IPR000477">
    <property type="entry name" value="RT_dom"/>
</dbReference>
<dbReference type="GO" id="GO:0061343">
    <property type="term" value="P:cell adhesion involved in heart morphogenesis"/>
    <property type="evidence" value="ECO:0007669"/>
    <property type="project" value="TreeGrafter"/>
</dbReference>
<dbReference type="Pfam" id="PF14529">
    <property type="entry name" value="Exo_endo_phos_2"/>
    <property type="match status" value="1"/>
</dbReference>
<dbReference type="Pfam" id="PF00078">
    <property type="entry name" value="RVT_1"/>
    <property type="match status" value="1"/>
</dbReference>
<dbReference type="AlphaFoldDB" id="A0A147BNC9"/>